<gene>
    <name evidence="2" type="ORF">UT18_C0011G0009</name>
</gene>
<dbReference type="AlphaFoldDB" id="A0A0G0LQY9"/>
<dbReference type="SUPFAM" id="SSF53474">
    <property type="entry name" value="alpha/beta-Hydrolases"/>
    <property type="match status" value="1"/>
</dbReference>
<evidence type="ECO:0000313" key="2">
    <source>
        <dbReference type="EMBL" id="KKQ94303.1"/>
    </source>
</evidence>
<dbReference type="InterPro" id="IPR050261">
    <property type="entry name" value="FrsA_esterase"/>
</dbReference>
<proteinExistence type="predicted"/>
<dbReference type="InterPro" id="IPR029058">
    <property type="entry name" value="AB_hydrolase_fold"/>
</dbReference>
<organism evidence="2 3">
    <name type="scientific">candidate division CPR2 bacterium GW2011_GWC2_39_10</name>
    <dbReference type="NCBI Taxonomy" id="1618345"/>
    <lineage>
        <taxon>Bacteria</taxon>
        <taxon>Bacteria division CPR2</taxon>
    </lineage>
</organism>
<dbReference type="Pfam" id="PF01738">
    <property type="entry name" value="DLH"/>
    <property type="match status" value="1"/>
</dbReference>
<evidence type="ECO:0000259" key="1">
    <source>
        <dbReference type="Pfam" id="PF01738"/>
    </source>
</evidence>
<dbReference type="Proteomes" id="UP000034207">
    <property type="component" value="Unassembled WGS sequence"/>
</dbReference>
<protein>
    <recommendedName>
        <fullName evidence="1">Dienelactone hydrolase domain-containing protein</fullName>
    </recommendedName>
</protein>
<sequence length="213" mass="23400">MIEISIPINKQQLKGNLVVPEDAKAIILFAHGSGSSRFSPRNQYVATVLNNAGLATLLFDLLTESEEQVDEITGVLRFDIELLAYRLIKATQWVLKTPELKDLKIGYFGASTGAAATLIAANANPKWVYAIVSRGGRPDLAKDALPRVITPTLLIVGDLDTEVIELNREAMSHMSPKTEKYMELVPGATHLFEESGALEEVASKAKDWFLQHL</sequence>
<evidence type="ECO:0000313" key="3">
    <source>
        <dbReference type="Proteomes" id="UP000034207"/>
    </source>
</evidence>
<dbReference type="PANTHER" id="PTHR22946">
    <property type="entry name" value="DIENELACTONE HYDROLASE DOMAIN-CONTAINING PROTEIN-RELATED"/>
    <property type="match status" value="1"/>
</dbReference>
<accession>A0A0G0LQY9</accession>
<dbReference type="STRING" id="1618345.UT18_C0011G0009"/>
<dbReference type="Gene3D" id="3.40.50.1820">
    <property type="entry name" value="alpha/beta hydrolase"/>
    <property type="match status" value="1"/>
</dbReference>
<dbReference type="GO" id="GO:0016787">
    <property type="term" value="F:hydrolase activity"/>
    <property type="evidence" value="ECO:0007669"/>
    <property type="project" value="InterPro"/>
</dbReference>
<comment type="caution">
    <text evidence="2">The sequence shown here is derived from an EMBL/GenBank/DDBJ whole genome shotgun (WGS) entry which is preliminary data.</text>
</comment>
<feature type="domain" description="Dienelactone hydrolase" evidence="1">
    <location>
        <begin position="17"/>
        <end position="207"/>
    </location>
</feature>
<dbReference type="InterPro" id="IPR002925">
    <property type="entry name" value="Dienelactn_hydro"/>
</dbReference>
<dbReference type="PATRIC" id="fig|1618345.3.peg.694"/>
<name>A0A0G0LQY9_UNCC2</name>
<dbReference type="EMBL" id="LBVV01000011">
    <property type="protein sequence ID" value="KKQ94303.1"/>
    <property type="molecule type" value="Genomic_DNA"/>
</dbReference>
<reference evidence="2 3" key="1">
    <citation type="journal article" date="2015" name="Nature">
        <title>rRNA introns, odd ribosomes, and small enigmatic genomes across a large radiation of phyla.</title>
        <authorList>
            <person name="Brown C.T."/>
            <person name="Hug L.A."/>
            <person name="Thomas B.C."/>
            <person name="Sharon I."/>
            <person name="Castelle C.J."/>
            <person name="Singh A."/>
            <person name="Wilkins M.J."/>
            <person name="Williams K.H."/>
            <person name="Banfield J.F."/>
        </authorList>
    </citation>
    <scope>NUCLEOTIDE SEQUENCE [LARGE SCALE GENOMIC DNA]</scope>
</reference>